<evidence type="ECO:0000259" key="8">
    <source>
        <dbReference type="SMART" id="SM00934"/>
    </source>
</evidence>
<dbReference type="STRING" id="1765967.BW247_01220"/>
<dbReference type="InterPro" id="IPR018089">
    <property type="entry name" value="OMPdecase_AS"/>
</dbReference>
<dbReference type="KEGG" id="afy:BW247_01220"/>
<name>A0A1P8UKU2_9GAMM</name>
<dbReference type="GO" id="GO:0004590">
    <property type="term" value="F:orotidine-5'-phosphate decarboxylase activity"/>
    <property type="evidence" value="ECO:0007669"/>
    <property type="project" value="UniProtKB-UniRule"/>
</dbReference>
<evidence type="ECO:0000256" key="1">
    <source>
        <dbReference type="ARBA" id="ARBA00004861"/>
    </source>
</evidence>
<dbReference type="OrthoDB" id="9808470at2"/>
<dbReference type="NCBIfam" id="TIGR02127">
    <property type="entry name" value="pyrF_sub2"/>
    <property type="match status" value="1"/>
</dbReference>
<dbReference type="AlphaFoldDB" id="A0A1P8UKU2"/>
<dbReference type="InterPro" id="IPR013785">
    <property type="entry name" value="Aldolase_TIM"/>
</dbReference>
<evidence type="ECO:0000313" key="9">
    <source>
        <dbReference type="EMBL" id="APZ44467.1"/>
    </source>
</evidence>
<proteinExistence type="inferred from homology"/>
<dbReference type="PROSITE" id="PS00156">
    <property type="entry name" value="OMPDECASE"/>
    <property type="match status" value="1"/>
</dbReference>
<dbReference type="Gene3D" id="3.20.20.70">
    <property type="entry name" value="Aldolase class I"/>
    <property type="match status" value="1"/>
</dbReference>
<organism evidence="9 10">
    <name type="scientific">Acidihalobacter ferrooxydans</name>
    <dbReference type="NCBI Taxonomy" id="1765967"/>
    <lineage>
        <taxon>Bacteria</taxon>
        <taxon>Pseudomonadati</taxon>
        <taxon>Pseudomonadota</taxon>
        <taxon>Gammaproteobacteria</taxon>
        <taxon>Chromatiales</taxon>
        <taxon>Ectothiorhodospiraceae</taxon>
        <taxon>Acidihalobacter</taxon>
    </lineage>
</organism>
<dbReference type="EC" id="4.1.1.23" evidence="7"/>
<dbReference type="PANTHER" id="PTHR43375:SF1">
    <property type="entry name" value="OROTIDINE 5'-PHOSPHATE DECARBOXYLASE"/>
    <property type="match status" value="1"/>
</dbReference>
<comment type="catalytic activity">
    <reaction evidence="6 7">
        <text>orotidine 5'-phosphate + H(+) = UMP + CO2</text>
        <dbReference type="Rhea" id="RHEA:11596"/>
        <dbReference type="ChEBI" id="CHEBI:15378"/>
        <dbReference type="ChEBI" id="CHEBI:16526"/>
        <dbReference type="ChEBI" id="CHEBI:57538"/>
        <dbReference type="ChEBI" id="CHEBI:57865"/>
        <dbReference type="EC" id="4.1.1.23"/>
    </reaction>
</comment>
<dbReference type="CDD" id="cd04725">
    <property type="entry name" value="OMP_decarboxylase_like"/>
    <property type="match status" value="1"/>
</dbReference>
<evidence type="ECO:0000313" key="10">
    <source>
        <dbReference type="Proteomes" id="UP000243807"/>
    </source>
</evidence>
<dbReference type="Proteomes" id="UP000243807">
    <property type="component" value="Chromosome"/>
</dbReference>
<keyword evidence="3 7" id="KW-0210">Decarboxylase</keyword>
<sequence length="275" mass="29841">MNFIEKLNHAWRASDSLLCVGLDPDVTRFPQPLHNLDRKQAILEFNKAIIDATHDLVCAYKPQIAYFAAESAEAQLAQTIAYINAHYPHIPVILDSKRGDIGSTAAMYAAEAFERYGADALTVNPYLGTDSVTPFTAHAERGVVLLCRTSNPGAADFQDLDVGGMPLYQKVAQTVARHWNTHGNCMLVVGATWPEQMAAIRKIAGDIPFLVPGVGAQGGDVEALVKAGQRPDGLGLVINSSRAVLYASQRDDFAAAARQVALETRALINRYRARP</sequence>
<dbReference type="GO" id="GO:0006207">
    <property type="term" value="P:'de novo' pyrimidine nucleobase biosynthetic process"/>
    <property type="evidence" value="ECO:0007669"/>
    <property type="project" value="InterPro"/>
</dbReference>
<accession>A0A1P8UKU2</accession>
<evidence type="ECO:0000256" key="5">
    <source>
        <dbReference type="ARBA" id="ARBA00023239"/>
    </source>
</evidence>
<dbReference type="HAMAP" id="MF_01215">
    <property type="entry name" value="OMPdecase_type2"/>
    <property type="match status" value="1"/>
</dbReference>
<dbReference type="GO" id="GO:0044205">
    <property type="term" value="P:'de novo' UMP biosynthetic process"/>
    <property type="evidence" value="ECO:0007669"/>
    <property type="project" value="UniProtKB-UniRule"/>
</dbReference>
<keyword evidence="5 7" id="KW-0456">Lyase</keyword>
<evidence type="ECO:0000256" key="6">
    <source>
        <dbReference type="ARBA" id="ARBA00049157"/>
    </source>
</evidence>
<reference evidence="9 10" key="1">
    <citation type="submission" date="2017-01" db="EMBL/GenBank/DDBJ databases">
        <title>Draft sequence of Acidihalobacter ferrooxidans strain DSM 14175 (strain V8).</title>
        <authorList>
            <person name="Khaleque H.N."/>
            <person name="Ramsay J.P."/>
            <person name="Murphy R.J.T."/>
            <person name="Kaksonen A.H."/>
            <person name="Boxall N.J."/>
            <person name="Watkin E.L.J."/>
        </authorList>
    </citation>
    <scope>NUCLEOTIDE SEQUENCE [LARGE SCALE GENOMIC DNA]</scope>
    <source>
        <strain evidence="9 10">V8</strain>
    </source>
</reference>
<protein>
    <recommendedName>
        <fullName evidence="7">Orotidine 5'-phosphate decarboxylase</fullName>
        <ecNumber evidence="7">4.1.1.23</ecNumber>
    </recommendedName>
    <alternativeName>
        <fullName evidence="7">OMP decarboxylase</fullName>
        <shortName evidence="7">OMPDCase</shortName>
        <shortName evidence="7">OMPdecase</shortName>
    </alternativeName>
</protein>
<evidence type="ECO:0000256" key="2">
    <source>
        <dbReference type="ARBA" id="ARBA00008847"/>
    </source>
</evidence>
<comment type="similarity">
    <text evidence="2 7">Belongs to the OMP decarboxylase family. Type 2 subfamily.</text>
</comment>
<keyword evidence="10" id="KW-1185">Reference proteome</keyword>
<evidence type="ECO:0000256" key="3">
    <source>
        <dbReference type="ARBA" id="ARBA00022793"/>
    </source>
</evidence>
<dbReference type="InterPro" id="IPR011995">
    <property type="entry name" value="OMPdecase_type-2"/>
</dbReference>
<dbReference type="UniPathway" id="UPA00070">
    <property type="reaction ID" value="UER00120"/>
</dbReference>
<gene>
    <name evidence="7" type="primary">pyrF</name>
    <name evidence="9" type="ORF">BW247_01220</name>
</gene>
<dbReference type="EMBL" id="CP019434">
    <property type="protein sequence ID" value="APZ44467.1"/>
    <property type="molecule type" value="Genomic_DNA"/>
</dbReference>
<feature type="active site" description="Proton donor" evidence="7">
    <location>
        <position position="97"/>
    </location>
</feature>
<evidence type="ECO:0000256" key="7">
    <source>
        <dbReference type="HAMAP-Rule" id="MF_01215"/>
    </source>
</evidence>
<keyword evidence="4 7" id="KW-0665">Pyrimidine biosynthesis</keyword>
<dbReference type="InterPro" id="IPR001754">
    <property type="entry name" value="OMPdeCOase_dom"/>
</dbReference>
<feature type="domain" description="Orotidine 5'-phosphate decarboxylase" evidence="8">
    <location>
        <begin position="17"/>
        <end position="257"/>
    </location>
</feature>
<comment type="pathway">
    <text evidence="1 7">Pyrimidine metabolism; UMP biosynthesis via de novo pathway; UMP from orotate: step 2/2.</text>
</comment>
<evidence type="ECO:0000256" key="4">
    <source>
        <dbReference type="ARBA" id="ARBA00022975"/>
    </source>
</evidence>
<dbReference type="SUPFAM" id="SSF51366">
    <property type="entry name" value="Ribulose-phoshate binding barrel"/>
    <property type="match status" value="1"/>
</dbReference>
<dbReference type="PANTHER" id="PTHR43375">
    <property type="entry name" value="OROTIDINE 5'-PHOSPHATE DECARBOXYLASE"/>
    <property type="match status" value="1"/>
</dbReference>
<dbReference type="InterPro" id="IPR011060">
    <property type="entry name" value="RibuloseP-bd_barrel"/>
</dbReference>
<dbReference type="Pfam" id="PF00215">
    <property type="entry name" value="OMPdecase"/>
    <property type="match status" value="1"/>
</dbReference>
<dbReference type="SMART" id="SM00934">
    <property type="entry name" value="OMPdecase"/>
    <property type="match status" value="1"/>
</dbReference>